<evidence type="ECO:0000259" key="1">
    <source>
        <dbReference type="Pfam" id="PF18739"/>
    </source>
</evidence>
<evidence type="ECO:0000313" key="2">
    <source>
        <dbReference type="EMBL" id="MBM6745447.1"/>
    </source>
</evidence>
<gene>
    <name evidence="2" type="ORF">H6A32_14270</name>
</gene>
<dbReference type="RefSeq" id="WP_204864678.1">
    <property type="nucleotide sequence ID" value="NZ_JACJKH010000034.1"/>
</dbReference>
<dbReference type="Proteomes" id="UP000775686">
    <property type="component" value="Unassembled WGS sequence"/>
</dbReference>
<feature type="domain" description="Apea-like HEPN" evidence="1">
    <location>
        <begin position="309"/>
        <end position="446"/>
    </location>
</feature>
<comment type="caution">
    <text evidence="2">The sequence shown here is derived from an EMBL/GenBank/DDBJ whole genome shotgun (WGS) entry which is preliminary data.</text>
</comment>
<sequence>MSQQLSGTTEICGYDFPFCYDADTENINIYIGNRIITVPEDMDIIFGKKLGMMTGGNILFKLSVPLTNSIMEIENGIPKYVSCFNQMRSVDFFIENFQGHSEYTEMRLQFPELDYFIPSIGRATVTKEEVIFSRLKESLYSFDVKYADTDVSVSFDTKMKGNANVRETAKTISEISLKFPKTANLDYLKGLYEGVRSFFVFVCNRQNIGLRSAILIGEYPRKRNENGKIVEVVGYTQQEIIFSQKYLEPLEDEKKIKKVPNSRLFSTNLKELFQMFLEQSAEGTAIVNGSSIHPSFKYRNLIDLEQSLHITAAFEYYVRTLLPEISSDETIEFLNDMQVLVEEYIKTVTGKKKKKAKDFKKSLRPQISLEEKIMKVYEGYSNWLPLKTVLSEWFGEDISDLAKAANLWRNELAHEKREYQPDIKTIDAVRFVEHVNYCIILRYAGYADEQIKEIVSDVLIR</sequence>
<dbReference type="InterPro" id="IPR041229">
    <property type="entry name" value="HEPN_Apea"/>
</dbReference>
<keyword evidence="3" id="KW-1185">Reference proteome</keyword>
<reference evidence="2 3" key="1">
    <citation type="journal article" date="2021" name="Sci. Rep.">
        <title>The distribution of antibiotic resistance genes in chicken gut microbiota commensals.</title>
        <authorList>
            <person name="Juricova H."/>
            <person name="Matiasovicova J."/>
            <person name="Kubasova T."/>
            <person name="Cejkova D."/>
            <person name="Rychlik I."/>
        </authorList>
    </citation>
    <scope>NUCLEOTIDE SEQUENCE [LARGE SCALE GENOMIC DNA]</scope>
    <source>
        <strain evidence="2 3">An770</strain>
    </source>
</reference>
<dbReference type="Pfam" id="PF18739">
    <property type="entry name" value="HEPN_Apea"/>
    <property type="match status" value="1"/>
</dbReference>
<name>A0ABS2ELD5_9FIRM</name>
<organism evidence="2 3">
    <name type="scientific">Drancourtella massiliensis</name>
    <dbReference type="NCBI Taxonomy" id="1632013"/>
    <lineage>
        <taxon>Bacteria</taxon>
        <taxon>Bacillati</taxon>
        <taxon>Bacillota</taxon>
        <taxon>Clostridia</taxon>
        <taxon>Eubacteriales</taxon>
        <taxon>Oscillospiraceae</taxon>
        <taxon>Drancourtella</taxon>
    </lineage>
</organism>
<protein>
    <recommendedName>
        <fullName evidence="1">Apea-like HEPN domain-containing protein</fullName>
    </recommendedName>
</protein>
<proteinExistence type="predicted"/>
<accession>A0ABS2ELD5</accession>
<dbReference type="EMBL" id="JACJKH010000034">
    <property type="protein sequence ID" value="MBM6745447.1"/>
    <property type="molecule type" value="Genomic_DNA"/>
</dbReference>
<evidence type="ECO:0000313" key="3">
    <source>
        <dbReference type="Proteomes" id="UP000775686"/>
    </source>
</evidence>